<name>A0A975D646_9SPHN</name>
<dbReference type="Pfam" id="PF03358">
    <property type="entry name" value="FMN_red"/>
    <property type="match status" value="1"/>
</dbReference>
<dbReference type="GO" id="GO:0016491">
    <property type="term" value="F:oxidoreductase activity"/>
    <property type="evidence" value="ECO:0007669"/>
    <property type="project" value="InterPro"/>
</dbReference>
<evidence type="ECO:0000259" key="1">
    <source>
        <dbReference type="Pfam" id="PF03358"/>
    </source>
</evidence>
<evidence type="ECO:0000313" key="2">
    <source>
        <dbReference type="EMBL" id="QTH23612.1"/>
    </source>
</evidence>
<dbReference type="GO" id="GO:0005829">
    <property type="term" value="C:cytosol"/>
    <property type="evidence" value="ECO:0007669"/>
    <property type="project" value="TreeGrafter"/>
</dbReference>
<accession>A0A975D646</accession>
<organism evidence="2 3">
    <name type="scientific">Rhizorhabdus wittichii</name>
    <dbReference type="NCBI Taxonomy" id="160791"/>
    <lineage>
        <taxon>Bacteria</taxon>
        <taxon>Pseudomonadati</taxon>
        <taxon>Pseudomonadota</taxon>
        <taxon>Alphaproteobacteria</taxon>
        <taxon>Sphingomonadales</taxon>
        <taxon>Sphingomonadaceae</taxon>
        <taxon>Rhizorhabdus</taxon>
    </lineage>
</organism>
<dbReference type="PANTHER" id="PTHR30543:SF21">
    <property type="entry name" value="NAD(P)H-DEPENDENT FMN REDUCTASE LOT6"/>
    <property type="match status" value="1"/>
</dbReference>
<proteinExistence type="predicted"/>
<reference evidence="2" key="2">
    <citation type="submission" date="2021-04" db="EMBL/GenBank/DDBJ databases">
        <title>Isolation and genomic analysis of the ibuprofen-degrading bacterium Sphingomonas strain MPO218.</title>
        <authorList>
            <person name="Aulestia M."/>
            <person name="Flores A."/>
            <person name="Mangas E.L."/>
            <person name="Perez-Pulido A.J."/>
            <person name="Santero E."/>
            <person name="Camacho E.M."/>
        </authorList>
    </citation>
    <scope>NUCLEOTIDE SEQUENCE</scope>
    <source>
        <strain evidence="2">MPO218</strain>
    </source>
</reference>
<protein>
    <submittedName>
        <fullName evidence="2">NAD(P)H-dependent oxidoreductase</fullName>
    </submittedName>
</protein>
<gene>
    <name evidence="2" type="ORF">HRJ34_08975</name>
</gene>
<sequence>MTHIIGIAGSLRRQSFNLGLLRAAEALMPPGATLDARTLHGIPLYNADEEEEAGLPDAVTALKEAVATADGVLLVTPEYNNGIPGVFKNAIDWLSRPATDIGRIFGNRPMAVIGASPGNFGTLLAQNDWLPVLRTLGARPWFGGRLMASRAQSLFDGEGQLTDAATRDRLGAFMAGFVGFIDEAKR</sequence>
<dbReference type="GO" id="GO:0010181">
    <property type="term" value="F:FMN binding"/>
    <property type="evidence" value="ECO:0007669"/>
    <property type="project" value="TreeGrafter"/>
</dbReference>
<evidence type="ECO:0000313" key="3">
    <source>
        <dbReference type="Proteomes" id="UP000664914"/>
    </source>
</evidence>
<dbReference type="AlphaFoldDB" id="A0A975D646"/>
<dbReference type="InterPro" id="IPR029039">
    <property type="entry name" value="Flavoprotein-like_sf"/>
</dbReference>
<dbReference type="InterPro" id="IPR005025">
    <property type="entry name" value="FMN_Rdtase-like_dom"/>
</dbReference>
<dbReference type="SUPFAM" id="SSF52218">
    <property type="entry name" value="Flavoproteins"/>
    <property type="match status" value="1"/>
</dbReference>
<feature type="domain" description="NADPH-dependent FMN reductase-like" evidence="1">
    <location>
        <begin position="3"/>
        <end position="150"/>
    </location>
</feature>
<dbReference type="InterPro" id="IPR050712">
    <property type="entry name" value="NAD(P)H-dep_reductase"/>
</dbReference>
<dbReference type="Proteomes" id="UP000664914">
    <property type="component" value="Chromosome"/>
</dbReference>
<dbReference type="PANTHER" id="PTHR30543">
    <property type="entry name" value="CHROMATE REDUCTASE"/>
    <property type="match status" value="1"/>
</dbReference>
<dbReference type="EMBL" id="CP059319">
    <property type="protein sequence ID" value="QTH23612.1"/>
    <property type="molecule type" value="Genomic_DNA"/>
</dbReference>
<dbReference type="Gene3D" id="3.40.50.360">
    <property type="match status" value="1"/>
</dbReference>
<dbReference type="RefSeq" id="WP_208633900.1">
    <property type="nucleotide sequence ID" value="NZ_CP059319.1"/>
</dbReference>
<reference evidence="2" key="1">
    <citation type="submission" date="2020-07" db="EMBL/GenBank/DDBJ databases">
        <authorList>
            <person name="Camacho E."/>
        </authorList>
    </citation>
    <scope>NUCLEOTIDE SEQUENCE</scope>
    <source>
        <strain evidence="2">MPO218</strain>
    </source>
</reference>